<dbReference type="InterPro" id="IPR045266">
    <property type="entry name" value="DOH_DOMON"/>
</dbReference>
<keyword evidence="6" id="KW-1185">Reference proteome</keyword>
<evidence type="ECO:0000256" key="3">
    <source>
        <dbReference type="SAM" id="SignalP"/>
    </source>
</evidence>
<accession>A0A5B8MHC2</accession>
<reference evidence="5 6" key="1">
    <citation type="submission" date="2018-07" db="EMBL/GenBank/DDBJ databases">
        <title>The complete nuclear genome of the prasinophyte Chloropicon primus (CCMP1205).</title>
        <authorList>
            <person name="Pombert J.-F."/>
            <person name="Otis C."/>
            <person name="Turmel M."/>
            <person name="Lemieux C."/>
        </authorList>
    </citation>
    <scope>NUCLEOTIDE SEQUENCE [LARGE SCALE GENOMIC DNA]</scope>
    <source>
        <strain evidence="5 6">CCMP1205</strain>
    </source>
</reference>
<sequence>MFSPRLRAAALALAVVVATTSVVVHVGAQEGTSDGTSDGAFGCSKAANWEHVSPILCPVAKIRVCWNVTDERELLLRAEAAVTGYIQVGLMDRNLVGFVDVMTLYVDEQGEPHAIDQFIGGFASWTHADLVTDSRQDVEVVDGSVKTFDAPSSDGHSKGTYTSVTVKRKLVTGDVGRGNNLYSSPKDYIIERGTESGLIWMTSRSTKPTLEGGEVVVPTYGYKYPNGNKGTWRVTFDDSESQLTCVYYCRLQMNVCGDSQEKESQFTSEDECLARCTQYVSEGAWTLGDIVTDHSVHSLACRINAAHQAENAPAEDDALRQELCDNAGVSGNGVCGTHCENYCSHASQCNGMFQDKTQCLSTCDGGFVSSEDPAAKVMQDARYGSATFPFYDTAACRTIHASLAYDKFSTGVMPSFLLYGTYYRCPLASPNSSTCSNSTLPTCGYYCESVQTSCSGSRSQFANVQACKSWCEAELGAGLVKGDLTDVGGEYTLGCLSYLAQHATSDELCAAAKSGGSICPPPQNAKGSTSSNAPVPPTSNYREGSQGEGSYGSAVNQSGGDSSSSSKGGDLGVIIGAALGALGATMMAALIVRYRTKRQRVSAFGCMGINGPPAPREFVDLVKV</sequence>
<feature type="region of interest" description="Disordered" evidence="1">
    <location>
        <begin position="521"/>
        <end position="567"/>
    </location>
</feature>
<feature type="chain" id="PRO_5022824146" description="DOMON domain-containing protein" evidence="3">
    <location>
        <begin position="29"/>
        <end position="624"/>
    </location>
</feature>
<evidence type="ECO:0000313" key="6">
    <source>
        <dbReference type="Proteomes" id="UP000316726"/>
    </source>
</evidence>
<dbReference type="CDD" id="cd09631">
    <property type="entry name" value="DOMON_DOH"/>
    <property type="match status" value="1"/>
</dbReference>
<keyword evidence="2" id="KW-0472">Membrane</keyword>
<evidence type="ECO:0000259" key="4">
    <source>
        <dbReference type="PROSITE" id="PS50836"/>
    </source>
</evidence>
<name>A0A5B8MHC2_9CHLO</name>
<dbReference type="Proteomes" id="UP000316726">
    <property type="component" value="Chromosome 3"/>
</dbReference>
<dbReference type="AlphaFoldDB" id="A0A5B8MHC2"/>
<feature type="domain" description="DOMON" evidence="4">
    <location>
        <begin position="60"/>
        <end position="193"/>
    </location>
</feature>
<keyword evidence="2" id="KW-1133">Transmembrane helix</keyword>
<keyword evidence="2" id="KW-0812">Transmembrane</keyword>
<dbReference type="PROSITE" id="PS50836">
    <property type="entry name" value="DOMON"/>
    <property type="match status" value="1"/>
</dbReference>
<gene>
    <name evidence="5" type="ORF">A3770_03p23570</name>
</gene>
<protein>
    <recommendedName>
        <fullName evidence="4">DOMON domain-containing protein</fullName>
    </recommendedName>
</protein>
<feature type="compositionally biased region" description="Low complexity" evidence="1">
    <location>
        <begin position="558"/>
        <end position="567"/>
    </location>
</feature>
<keyword evidence="3" id="KW-0732">Signal</keyword>
<evidence type="ECO:0000256" key="1">
    <source>
        <dbReference type="SAM" id="MobiDB-lite"/>
    </source>
</evidence>
<proteinExistence type="predicted"/>
<evidence type="ECO:0000256" key="2">
    <source>
        <dbReference type="SAM" id="Phobius"/>
    </source>
</evidence>
<feature type="signal peptide" evidence="3">
    <location>
        <begin position="1"/>
        <end position="28"/>
    </location>
</feature>
<dbReference type="EMBL" id="CP031036">
    <property type="protein sequence ID" value="QDZ19839.1"/>
    <property type="molecule type" value="Genomic_DNA"/>
</dbReference>
<evidence type="ECO:0000313" key="5">
    <source>
        <dbReference type="EMBL" id="QDZ19839.1"/>
    </source>
</evidence>
<organism evidence="5 6">
    <name type="scientific">Chloropicon primus</name>
    <dbReference type="NCBI Taxonomy" id="1764295"/>
    <lineage>
        <taxon>Eukaryota</taxon>
        <taxon>Viridiplantae</taxon>
        <taxon>Chlorophyta</taxon>
        <taxon>Chloropicophyceae</taxon>
        <taxon>Chloropicales</taxon>
        <taxon>Chloropicaceae</taxon>
        <taxon>Chloropicon</taxon>
    </lineage>
</organism>
<feature type="compositionally biased region" description="Polar residues" evidence="1">
    <location>
        <begin position="525"/>
        <end position="543"/>
    </location>
</feature>
<dbReference type="InterPro" id="IPR005018">
    <property type="entry name" value="DOMON_domain"/>
</dbReference>
<feature type="transmembrane region" description="Helical" evidence="2">
    <location>
        <begin position="571"/>
        <end position="592"/>
    </location>
</feature>